<reference evidence="1 2" key="3">
    <citation type="submission" date="2023-06" db="EMBL/GenBank/DDBJ databases">
        <authorList>
            <person name="Zeman M."/>
            <person name="Kubasova T."/>
            <person name="Jahodarova E."/>
            <person name="Nykrynova M."/>
            <person name="Rychlik I."/>
        </authorList>
    </citation>
    <scope>NUCLEOTIDE SEQUENCE [LARGE SCALE GENOMIC DNA]</scope>
    <source>
        <strain evidence="1 2">153_Feed</strain>
    </source>
</reference>
<reference evidence="1 2" key="2">
    <citation type="submission" date="2023-06" db="EMBL/GenBank/DDBJ databases">
        <title>Identification and characterization of horizontal gene transfer across gut microbiota members of farm animals based on homology search.</title>
        <authorList>
            <person name="Schwarzerova J."/>
            <person name="Nykrynova M."/>
            <person name="Jureckova K."/>
            <person name="Cejkova D."/>
            <person name="Rychlik I."/>
        </authorList>
    </citation>
    <scope>NUCLEOTIDE SEQUENCE [LARGE SCALE GENOMIC DNA]</scope>
    <source>
        <strain evidence="1 2">153_Feed</strain>
    </source>
</reference>
<reference evidence="2" key="1">
    <citation type="submission" date="2023-06" db="EMBL/GenBank/DDBJ databases">
        <title>Identification and characterization of horizontal gene transfer across gut microbiota members of farm animals based on homology search.</title>
        <authorList>
            <person name="Zeman M."/>
            <person name="Kubasova T."/>
            <person name="Jahodarova E."/>
            <person name="Nykrynova M."/>
            <person name="Rychlik I."/>
        </authorList>
    </citation>
    <scope>NUCLEOTIDE SEQUENCE [LARGE SCALE GENOMIC DNA]</scope>
    <source>
        <strain evidence="2">153_Feed</strain>
    </source>
</reference>
<accession>A0ABT7V190</accession>
<evidence type="ECO:0000313" key="1">
    <source>
        <dbReference type="EMBL" id="MDM8270367.1"/>
    </source>
</evidence>
<dbReference type="RefSeq" id="WP_289510467.1">
    <property type="nucleotide sequence ID" value="NZ_JAUDEA010000001.1"/>
</dbReference>
<dbReference type="EMBL" id="JAUDEA010000001">
    <property type="protein sequence ID" value="MDM8270367.1"/>
    <property type="molecule type" value="Genomic_DNA"/>
</dbReference>
<dbReference type="Proteomes" id="UP001529256">
    <property type="component" value="Unassembled WGS sequence"/>
</dbReference>
<gene>
    <name evidence="1" type="ORF">QUW25_01505</name>
</gene>
<evidence type="ECO:0000313" key="2">
    <source>
        <dbReference type="Proteomes" id="UP001529256"/>
    </source>
</evidence>
<comment type="caution">
    <text evidence="1">The sequence shown here is derived from an EMBL/GenBank/DDBJ whole genome shotgun (WGS) entry which is preliminary data.</text>
</comment>
<organism evidence="1 2">
    <name type="scientific">Thermophilibacter provencensis</name>
    <dbReference type="NCBI Taxonomy" id="1852386"/>
    <lineage>
        <taxon>Bacteria</taxon>
        <taxon>Bacillati</taxon>
        <taxon>Actinomycetota</taxon>
        <taxon>Coriobacteriia</taxon>
        <taxon>Coriobacteriales</taxon>
        <taxon>Atopobiaceae</taxon>
        <taxon>Thermophilibacter</taxon>
    </lineage>
</organism>
<keyword evidence="2" id="KW-1185">Reference proteome</keyword>
<protein>
    <submittedName>
        <fullName evidence="1">Uncharacterized protein</fullName>
    </submittedName>
</protein>
<name>A0ABT7V190_9ACTN</name>
<sequence length="58" mass="6391">MNDHDKRLIDAMLENAACMLSDEERGCYDPTWLAGYVAAMIHATETVFELATADDLAA</sequence>
<proteinExistence type="predicted"/>